<dbReference type="CDD" id="cd02440">
    <property type="entry name" value="AdoMet_MTases"/>
    <property type="match status" value="1"/>
</dbReference>
<dbReference type="InterPro" id="IPR010719">
    <property type="entry name" value="MnmM_MeTrfase"/>
</dbReference>
<name>A0A0H5QAU8_NEIMI</name>
<dbReference type="Pfam" id="PF06962">
    <property type="entry name" value="rRNA_methylase"/>
    <property type="match status" value="1"/>
</dbReference>
<evidence type="ECO:0000313" key="2">
    <source>
        <dbReference type="Proteomes" id="UP000182715"/>
    </source>
</evidence>
<dbReference type="EMBL" id="CVTF01000054">
    <property type="protein sequence ID" value="CRY99182.1"/>
    <property type="molecule type" value="Genomic_DNA"/>
</dbReference>
<dbReference type="PANTHER" id="PTHR35276:SF1">
    <property type="entry name" value="TRNA (MNM(5)S(2)U34)-METHYLTRANSFERASE, CHLOROPLASTIC"/>
    <property type="match status" value="1"/>
</dbReference>
<dbReference type="GO" id="GO:0032259">
    <property type="term" value="P:methylation"/>
    <property type="evidence" value="ECO:0007669"/>
    <property type="project" value="UniProtKB-KW"/>
</dbReference>
<dbReference type="Gene3D" id="3.40.50.150">
    <property type="entry name" value="Vaccinia Virus protein VP39"/>
    <property type="match status" value="1"/>
</dbReference>
<accession>A0A0H5QAU8</accession>
<keyword evidence="1" id="KW-0489">Methyltransferase</keyword>
<dbReference type="AlphaFoldDB" id="A0A0H5QAU8"/>
<dbReference type="EC" id="2.1.1.-" evidence="1"/>
<organism evidence="1 2">
    <name type="scientific">Neisseria meningitidis serogroup B</name>
    <dbReference type="NCBI Taxonomy" id="491"/>
    <lineage>
        <taxon>Bacteria</taxon>
        <taxon>Pseudomonadati</taxon>
        <taxon>Pseudomonadota</taxon>
        <taxon>Betaproteobacteria</taxon>
        <taxon>Neisseriales</taxon>
        <taxon>Neisseriaceae</taxon>
        <taxon>Neisseria</taxon>
    </lineage>
</organism>
<dbReference type="SUPFAM" id="SSF53335">
    <property type="entry name" value="S-adenosyl-L-methionine-dependent methyltransferases"/>
    <property type="match status" value="1"/>
</dbReference>
<protein>
    <submittedName>
        <fullName evidence="1">SAM-dependent methyltransferase, MraW methylase family</fullName>
        <ecNumber evidence="1">2.1.1.-</ecNumber>
    </submittedName>
</protein>
<keyword evidence="1" id="KW-0808">Transferase</keyword>
<dbReference type="Proteomes" id="UP000182715">
    <property type="component" value="Unassembled WGS sequence"/>
</dbReference>
<dbReference type="InterPro" id="IPR029063">
    <property type="entry name" value="SAM-dependent_MTases_sf"/>
</dbReference>
<sequence>MLLQNILPFAHCLLRKALPEGGNALDGTAGNGHDTLFLAQTAGIRGKVWAFDIQPQALSRTRCRLKEARYENVQLILDGHENLKQYVSEPLNAAIFNFGWLPGGDKSLTTHTETSIPALCATLSLLKEGGMLIAVLYPGHENGKQEAEAIEQWAKNLPQEQFAVLRYGFTNRKNNPPYLLAFEKLRQK</sequence>
<proteinExistence type="predicted"/>
<dbReference type="PANTHER" id="PTHR35276">
    <property type="entry name" value="S-ADENOSYL-L-METHIONINE-DEPENDENT METHYLTRANSFERASES SUPERFAMILY PROTEIN"/>
    <property type="match status" value="1"/>
</dbReference>
<dbReference type="GO" id="GO:0008168">
    <property type="term" value="F:methyltransferase activity"/>
    <property type="evidence" value="ECO:0007669"/>
    <property type="project" value="UniProtKB-KW"/>
</dbReference>
<reference evidence="1 2" key="1">
    <citation type="submission" date="2014-11" db="EMBL/GenBank/DDBJ databases">
        <authorList>
            <person name="Diene M.Seydina."/>
        </authorList>
    </citation>
    <scope>NUCLEOTIDE SEQUENCE [LARGE SCALE GENOMIC DNA]</scope>
    <source>
        <strain evidence="1 2">Neisseria meningitidis CHUV</strain>
    </source>
</reference>
<evidence type="ECO:0000313" key="1">
    <source>
        <dbReference type="EMBL" id="CRY99182.1"/>
    </source>
</evidence>